<feature type="domain" description="Helicase ATP-binding" evidence="5">
    <location>
        <begin position="72"/>
        <end position="247"/>
    </location>
</feature>
<protein>
    <recommendedName>
        <fullName evidence="9">RNA helicase</fullName>
    </recommendedName>
</protein>
<feature type="domain" description="Helicase C-terminal" evidence="6">
    <location>
        <begin position="280"/>
        <end position="424"/>
    </location>
</feature>
<evidence type="ECO:0000256" key="4">
    <source>
        <dbReference type="ARBA" id="ARBA00022840"/>
    </source>
</evidence>
<dbReference type="PROSITE" id="PS51195">
    <property type="entry name" value="Q_MOTIF"/>
    <property type="match status" value="1"/>
</dbReference>
<sequence>MADTNTDTTNMRLPTGTTTISISDSNNHKNFDNFELSKQLLKGIYRYGWEKPSPIQESAIPVFIKDVYQVEGEPIKNKKDIIAQAQSGTGKTGAFLISTLHNLKLDESGTQAIIISPTRELATQTHNVCTQISSFMQNSSKQPICQLFVGGNFRKDDQAKFKKDVKVVIGTPGRIIDMIKSMSLQTNTVKMLILDEADDLLSSGFCDQIHEVFSFLPKNIQVGLFSATMPNEVLLLTNRFMREPVRFLKEREELSLKGITQYQIQLPPDERPPDEIKLEILFDIYSKMEIAQAVIFCNMRRKVEYLAQKLKSKDFSCVTMHAEMPKQERERVMKLFRAGESRILAATDVLARGIDVHHVSVVLNFDIPSNKENFLHRSGRAGRFGRKGVTINLVSEKEVDLIKDIEDHYSITIDTLPNDFEKALS</sequence>
<dbReference type="SMART" id="SM00487">
    <property type="entry name" value="DEXDc"/>
    <property type="match status" value="1"/>
</dbReference>
<reference evidence="8" key="1">
    <citation type="journal article" date="2020" name="Nature">
        <title>Giant virus diversity and host interactions through global metagenomics.</title>
        <authorList>
            <person name="Schulz F."/>
            <person name="Roux S."/>
            <person name="Paez-Espino D."/>
            <person name="Jungbluth S."/>
            <person name="Walsh D.A."/>
            <person name="Denef V.J."/>
            <person name="McMahon K.D."/>
            <person name="Konstantinidis K.T."/>
            <person name="Eloe-Fadrosh E.A."/>
            <person name="Kyrpides N.C."/>
            <person name="Woyke T."/>
        </authorList>
    </citation>
    <scope>NUCLEOTIDE SEQUENCE</scope>
    <source>
        <strain evidence="8">GVMAG-M-3300027833-19</strain>
    </source>
</reference>
<evidence type="ECO:0000259" key="5">
    <source>
        <dbReference type="PROSITE" id="PS51192"/>
    </source>
</evidence>
<keyword evidence="3" id="KW-0347">Helicase</keyword>
<evidence type="ECO:0000256" key="3">
    <source>
        <dbReference type="ARBA" id="ARBA00022806"/>
    </source>
</evidence>
<evidence type="ECO:0000256" key="2">
    <source>
        <dbReference type="ARBA" id="ARBA00022801"/>
    </source>
</evidence>
<dbReference type="PANTHER" id="PTHR47959:SF1">
    <property type="entry name" value="ATP-DEPENDENT RNA HELICASE DBPA"/>
    <property type="match status" value="1"/>
</dbReference>
<dbReference type="InterPro" id="IPR014014">
    <property type="entry name" value="RNA_helicase_DEAD_Q_motif"/>
</dbReference>
<keyword evidence="1" id="KW-0547">Nucleotide-binding</keyword>
<keyword evidence="4" id="KW-0067">ATP-binding</keyword>
<dbReference type="GO" id="GO:0005524">
    <property type="term" value="F:ATP binding"/>
    <property type="evidence" value="ECO:0007669"/>
    <property type="project" value="UniProtKB-KW"/>
</dbReference>
<dbReference type="SMART" id="SM00490">
    <property type="entry name" value="HELICc"/>
    <property type="match status" value="1"/>
</dbReference>
<dbReference type="InterPro" id="IPR014001">
    <property type="entry name" value="Helicase_ATP-bd"/>
</dbReference>
<organism evidence="8">
    <name type="scientific">viral metagenome</name>
    <dbReference type="NCBI Taxonomy" id="1070528"/>
    <lineage>
        <taxon>unclassified sequences</taxon>
        <taxon>metagenomes</taxon>
        <taxon>organismal metagenomes</taxon>
    </lineage>
</organism>
<dbReference type="GO" id="GO:0016787">
    <property type="term" value="F:hydrolase activity"/>
    <property type="evidence" value="ECO:0007669"/>
    <property type="project" value="UniProtKB-KW"/>
</dbReference>
<accession>A0A6C0LJI9</accession>
<dbReference type="Pfam" id="PF00271">
    <property type="entry name" value="Helicase_C"/>
    <property type="match status" value="1"/>
</dbReference>
<evidence type="ECO:0000256" key="1">
    <source>
        <dbReference type="ARBA" id="ARBA00022741"/>
    </source>
</evidence>
<dbReference type="PROSITE" id="PS51192">
    <property type="entry name" value="HELICASE_ATP_BIND_1"/>
    <property type="match status" value="1"/>
</dbReference>
<evidence type="ECO:0000259" key="6">
    <source>
        <dbReference type="PROSITE" id="PS51194"/>
    </source>
</evidence>
<dbReference type="Gene3D" id="3.40.50.300">
    <property type="entry name" value="P-loop containing nucleotide triphosphate hydrolases"/>
    <property type="match status" value="2"/>
</dbReference>
<dbReference type="SUPFAM" id="SSF52540">
    <property type="entry name" value="P-loop containing nucleoside triphosphate hydrolases"/>
    <property type="match status" value="1"/>
</dbReference>
<dbReference type="InterPro" id="IPR001650">
    <property type="entry name" value="Helicase_C-like"/>
</dbReference>
<dbReference type="PROSITE" id="PS51194">
    <property type="entry name" value="HELICASE_CTER"/>
    <property type="match status" value="1"/>
</dbReference>
<dbReference type="InterPro" id="IPR027417">
    <property type="entry name" value="P-loop_NTPase"/>
</dbReference>
<dbReference type="PANTHER" id="PTHR47959">
    <property type="entry name" value="ATP-DEPENDENT RNA HELICASE RHLE-RELATED"/>
    <property type="match status" value="1"/>
</dbReference>
<evidence type="ECO:0000313" key="8">
    <source>
        <dbReference type="EMBL" id="QHU30713.1"/>
    </source>
</evidence>
<name>A0A6C0LJI9_9ZZZZ</name>
<dbReference type="InterPro" id="IPR050079">
    <property type="entry name" value="DEAD_box_RNA_helicase"/>
</dbReference>
<dbReference type="GO" id="GO:0003724">
    <property type="term" value="F:RNA helicase activity"/>
    <property type="evidence" value="ECO:0007669"/>
    <property type="project" value="InterPro"/>
</dbReference>
<dbReference type="CDD" id="cd18787">
    <property type="entry name" value="SF2_C_DEAD"/>
    <property type="match status" value="1"/>
</dbReference>
<dbReference type="Pfam" id="PF00270">
    <property type="entry name" value="DEAD"/>
    <property type="match status" value="1"/>
</dbReference>
<dbReference type="EMBL" id="MN740513">
    <property type="protein sequence ID" value="QHU30713.1"/>
    <property type="molecule type" value="Genomic_DNA"/>
</dbReference>
<evidence type="ECO:0000259" key="7">
    <source>
        <dbReference type="PROSITE" id="PS51195"/>
    </source>
</evidence>
<dbReference type="GO" id="GO:0003676">
    <property type="term" value="F:nucleic acid binding"/>
    <property type="evidence" value="ECO:0007669"/>
    <property type="project" value="InterPro"/>
</dbReference>
<keyword evidence="2" id="KW-0378">Hydrolase</keyword>
<proteinExistence type="predicted"/>
<evidence type="ECO:0008006" key="9">
    <source>
        <dbReference type="Google" id="ProtNLM"/>
    </source>
</evidence>
<feature type="domain" description="DEAD-box RNA helicase Q" evidence="7">
    <location>
        <begin position="29"/>
        <end position="57"/>
    </location>
</feature>
<dbReference type="AlphaFoldDB" id="A0A6C0LJI9"/>
<dbReference type="InterPro" id="IPR011545">
    <property type="entry name" value="DEAD/DEAH_box_helicase_dom"/>
</dbReference>
<dbReference type="GO" id="GO:0005829">
    <property type="term" value="C:cytosol"/>
    <property type="evidence" value="ECO:0007669"/>
    <property type="project" value="TreeGrafter"/>
</dbReference>